<evidence type="ECO:0000313" key="1">
    <source>
        <dbReference type="EMBL" id="GHO84784.1"/>
    </source>
</evidence>
<accession>A0ABQ3VGE5</accession>
<gene>
    <name evidence="1" type="ORF">KSZ_27900</name>
</gene>
<evidence type="ECO:0008006" key="3">
    <source>
        <dbReference type="Google" id="ProtNLM"/>
    </source>
</evidence>
<dbReference type="EMBL" id="BNJJ01000007">
    <property type="protein sequence ID" value="GHO84784.1"/>
    <property type="molecule type" value="Genomic_DNA"/>
</dbReference>
<proteinExistence type="predicted"/>
<evidence type="ECO:0000313" key="2">
    <source>
        <dbReference type="Proteomes" id="UP000635565"/>
    </source>
</evidence>
<protein>
    <recommendedName>
        <fullName evidence="3">Secreted protein</fullName>
    </recommendedName>
</protein>
<reference evidence="1 2" key="1">
    <citation type="journal article" date="2021" name="Int. J. Syst. Evol. Microbiol.">
        <title>Reticulibacter mediterranei gen. nov., sp. nov., within the new family Reticulibacteraceae fam. nov., and Ktedonospora formicarum gen. nov., sp. nov., Ktedonobacter robiniae sp. nov., Dictyobacter formicarum sp. nov. and Dictyobacter arantiisoli sp. nov., belonging to the class Ktedonobacteria.</title>
        <authorList>
            <person name="Yabe S."/>
            <person name="Zheng Y."/>
            <person name="Wang C.M."/>
            <person name="Sakai Y."/>
            <person name="Abe K."/>
            <person name="Yokota A."/>
            <person name="Donadio S."/>
            <person name="Cavaletti L."/>
            <person name="Monciardini P."/>
        </authorList>
    </citation>
    <scope>NUCLEOTIDE SEQUENCE [LARGE SCALE GENOMIC DNA]</scope>
    <source>
        <strain evidence="1 2">SOSP1-9</strain>
    </source>
</reference>
<dbReference type="RefSeq" id="WP_201362416.1">
    <property type="nucleotide sequence ID" value="NZ_BNJJ01000007.1"/>
</dbReference>
<dbReference type="Proteomes" id="UP000635565">
    <property type="component" value="Unassembled WGS sequence"/>
</dbReference>
<sequence>MTIIAITSVTIIITGTLYGCLITNDTGTRLNFTCSDRGGNGGDTTRSTVFFAGLIRTIGPEKHGQSQHLL</sequence>
<organism evidence="1 2">
    <name type="scientific">Dictyobacter formicarum</name>
    <dbReference type="NCBI Taxonomy" id="2778368"/>
    <lineage>
        <taxon>Bacteria</taxon>
        <taxon>Bacillati</taxon>
        <taxon>Chloroflexota</taxon>
        <taxon>Ktedonobacteria</taxon>
        <taxon>Ktedonobacterales</taxon>
        <taxon>Dictyobacteraceae</taxon>
        <taxon>Dictyobacter</taxon>
    </lineage>
</organism>
<comment type="caution">
    <text evidence="1">The sequence shown here is derived from an EMBL/GenBank/DDBJ whole genome shotgun (WGS) entry which is preliminary data.</text>
</comment>
<name>A0ABQ3VGE5_9CHLR</name>
<keyword evidence="2" id="KW-1185">Reference proteome</keyword>